<evidence type="ECO:0000313" key="8">
    <source>
        <dbReference type="Proteomes" id="UP001189429"/>
    </source>
</evidence>
<proteinExistence type="predicted"/>
<feature type="transmembrane region" description="Helical" evidence="6">
    <location>
        <begin position="150"/>
        <end position="169"/>
    </location>
</feature>
<feature type="transmembrane region" description="Helical" evidence="6">
    <location>
        <begin position="215"/>
        <end position="236"/>
    </location>
</feature>
<keyword evidence="5 6" id="KW-0472">Membrane</keyword>
<feature type="transmembrane region" description="Helical" evidence="6">
    <location>
        <begin position="303"/>
        <end position="325"/>
    </location>
</feature>
<protein>
    <recommendedName>
        <fullName evidence="9">Sugar phosphate transporter domain-containing protein</fullName>
    </recommendedName>
</protein>
<dbReference type="EMBL" id="CAUYUJ010021866">
    <property type="protein sequence ID" value="CAK0907488.1"/>
    <property type="molecule type" value="Genomic_DNA"/>
</dbReference>
<dbReference type="Pfam" id="PF08449">
    <property type="entry name" value="UAA"/>
    <property type="match status" value="1"/>
</dbReference>
<keyword evidence="4 6" id="KW-1133">Transmembrane helix</keyword>
<dbReference type="PANTHER" id="PTHR10778">
    <property type="entry name" value="SOLUTE CARRIER FAMILY 35 MEMBER B"/>
    <property type="match status" value="1"/>
</dbReference>
<evidence type="ECO:0000256" key="2">
    <source>
        <dbReference type="ARBA" id="ARBA00022448"/>
    </source>
</evidence>
<feature type="transmembrane region" description="Helical" evidence="6">
    <location>
        <begin position="57"/>
        <end position="82"/>
    </location>
</feature>
<comment type="caution">
    <text evidence="7">The sequence shown here is derived from an EMBL/GenBank/DDBJ whole genome shotgun (WGS) entry which is preliminary data.</text>
</comment>
<evidence type="ECO:0000256" key="1">
    <source>
        <dbReference type="ARBA" id="ARBA00004141"/>
    </source>
</evidence>
<name>A0ABN9Y9Y5_9DINO</name>
<sequence length="345" mass="37272">MAAPTAQALAAPCPAVHAVPARAGRVVRVLRLRHHPRPLGVRLLQERVITLSYGGELFTYSVFLVFVNRVCAVVFAVSMAVAKGESLASKAPLWKYLTISLSNVYASTCQYEALKYVSFPVQMLGKSFKMMPVMLWGIVISGKRYGIQDWAVAFAVTLGVTSFLLTGPVSSKTSTGSSVVGFMLLLAFLGLDGFTSTMQEKLFKEHATSKYNQMMYVNMFSSVVSLATLLVTGDLLPALAFCSGHPSFVADALVLSGSAVTAQFFIYSQVKEFGALVYAATMNVRQVASIMVSYATYHNSITPYQVGSLLIVFGALFYKSFAGLLGDRADEKKHLLAKSADGEKA</sequence>
<keyword evidence="8" id="KW-1185">Reference proteome</keyword>
<evidence type="ECO:0000256" key="3">
    <source>
        <dbReference type="ARBA" id="ARBA00022692"/>
    </source>
</evidence>
<gene>
    <name evidence="7" type="ORF">PCOR1329_LOCUS82489</name>
</gene>
<dbReference type="Proteomes" id="UP001189429">
    <property type="component" value="Unassembled WGS sequence"/>
</dbReference>
<evidence type="ECO:0000256" key="6">
    <source>
        <dbReference type="SAM" id="Phobius"/>
    </source>
</evidence>
<organism evidence="7 8">
    <name type="scientific">Prorocentrum cordatum</name>
    <dbReference type="NCBI Taxonomy" id="2364126"/>
    <lineage>
        <taxon>Eukaryota</taxon>
        <taxon>Sar</taxon>
        <taxon>Alveolata</taxon>
        <taxon>Dinophyceae</taxon>
        <taxon>Prorocentrales</taxon>
        <taxon>Prorocentraceae</taxon>
        <taxon>Prorocentrum</taxon>
    </lineage>
</organism>
<feature type="transmembrane region" description="Helical" evidence="6">
    <location>
        <begin position="175"/>
        <end position="194"/>
    </location>
</feature>
<keyword evidence="2" id="KW-0813">Transport</keyword>
<evidence type="ECO:0000256" key="4">
    <source>
        <dbReference type="ARBA" id="ARBA00022989"/>
    </source>
</evidence>
<comment type="subcellular location">
    <subcellularLocation>
        <location evidence="1">Membrane</location>
        <topology evidence="1">Multi-pass membrane protein</topology>
    </subcellularLocation>
</comment>
<keyword evidence="3 6" id="KW-0812">Transmembrane</keyword>
<reference evidence="7" key="1">
    <citation type="submission" date="2023-10" db="EMBL/GenBank/DDBJ databases">
        <authorList>
            <person name="Chen Y."/>
            <person name="Shah S."/>
            <person name="Dougan E. K."/>
            <person name="Thang M."/>
            <person name="Chan C."/>
        </authorList>
    </citation>
    <scope>NUCLEOTIDE SEQUENCE [LARGE SCALE GENOMIC DNA]</scope>
</reference>
<accession>A0ABN9Y9Y5</accession>
<evidence type="ECO:0000256" key="5">
    <source>
        <dbReference type="ARBA" id="ARBA00023136"/>
    </source>
</evidence>
<evidence type="ECO:0008006" key="9">
    <source>
        <dbReference type="Google" id="ProtNLM"/>
    </source>
</evidence>
<dbReference type="PANTHER" id="PTHR10778:SF13">
    <property type="entry name" value="ADENOSINE 3'-PHOSPHO 5'-PHOSPHOSULFATE TRANSPORTER 1"/>
    <property type="match status" value="1"/>
</dbReference>
<dbReference type="InterPro" id="IPR013657">
    <property type="entry name" value="SCL35B1-4/HUT1"/>
</dbReference>
<evidence type="ECO:0000313" key="7">
    <source>
        <dbReference type="EMBL" id="CAK0907488.1"/>
    </source>
</evidence>